<name>A0AAD6Z2V7_9AGAR</name>
<organism evidence="1 2">
    <name type="scientific">Mycena albidolilacea</name>
    <dbReference type="NCBI Taxonomy" id="1033008"/>
    <lineage>
        <taxon>Eukaryota</taxon>
        <taxon>Fungi</taxon>
        <taxon>Dikarya</taxon>
        <taxon>Basidiomycota</taxon>
        <taxon>Agaricomycotina</taxon>
        <taxon>Agaricomycetes</taxon>
        <taxon>Agaricomycetidae</taxon>
        <taxon>Agaricales</taxon>
        <taxon>Marasmiineae</taxon>
        <taxon>Mycenaceae</taxon>
        <taxon>Mycena</taxon>
    </lineage>
</organism>
<gene>
    <name evidence="1" type="ORF">DFH08DRAFT_976571</name>
</gene>
<protein>
    <submittedName>
        <fullName evidence="1">Uncharacterized protein</fullName>
    </submittedName>
</protein>
<evidence type="ECO:0000313" key="2">
    <source>
        <dbReference type="Proteomes" id="UP001218218"/>
    </source>
</evidence>
<keyword evidence="2" id="KW-1185">Reference proteome</keyword>
<sequence length="814" mass="92109">MMQTRAVRKLRSENYRDIFFATADLRRRTILYLPLIPLLKYGQASRFTRGEVISLARARIEFYTAPFFPTSQLVTLFFHELEDRRAWIVGSVALAALSFSCDLVVPNNLNVITSALTEDAWITFFRDHFGYKLRSVPCGSFYVKLARSKLIFTHDDIEHKTITITVSRDVEIFELFLRARSTLMANAISAQELICTYMDLTSNFQGVSGYTPAFTRPLDVSFLERTSPFPHDITLLESTETLGRPCGLACPGQTRVSTDVAGIGHLAWGGVDNIEWEEDANLIAMKKSDITYKEVPKETNTYIYYVVEQRNKCGVRATGLGVSSMRRPRMTPAVAYVTWPRIPMTNRIERSPCRILTVTSSTVPRASTTNWIQRTPSPVLTTILLWSCGPYFQWNGDDLELDDRHMPLIANNEGCTFLDTRNRVQLVCYEWHALVTNCGGFWSSYMVRPFESTSRFHEWTRHMTASPSHIAIALPPVRVPTSVCSDPVSVEDIIGLLCAQAANCATLIVAAPDSPWMPALAEGIRNIVFPAVERLALVVCDNRNRRLGRRRPGTVVNQPTFRAFSSARFCPYMLRLEGFGFFWTYTPNLINLSTLMLQFLRAEAGLTVHELLLVFKNATALERLSVHMVHVAGSFTPNNAIAMKSLTFLEYKPGGDGTLGLLMANLRAPALLELHLSLGQGDMQIALQCGALFETAVNLRISCNDETEDSIRALYAITPAVTTLDIVYTPLRFHCSLYYEDSLPQLHTLVRHDIWFEMLFNLGTRRRGLRRLVLYRPVEPVMWTGGMTAEEKTELLGMVNSVEYIDELHKQWYM</sequence>
<reference evidence="1" key="1">
    <citation type="submission" date="2023-03" db="EMBL/GenBank/DDBJ databases">
        <title>Massive genome expansion in bonnet fungi (Mycena s.s.) driven by repeated elements and novel gene families across ecological guilds.</title>
        <authorList>
            <consortium name="Lawrence Berkeley National Laboratory"/>
            <person name="Harder C.B."/>
            <person name="Miyauchi S."/>
            <person name="Viragh M."/>
            <person name="Kuo A."/>
            <person name="Thoen E."/>
            <person name="Andreopoulos B."/>
            <person name="Lu D."/>
            <person name="Skrede I."/>
            <person name="Drula E."/>
            <person name="Henrissat B."/>
            <person name="Morin E."/>
            <person name="Kohler A."/>
            <person name="Barry K."/>
            <person name="LaButti K."/>
            <person name="Morin E."/>
            <person name="Salamov A."/>
            <person name="Lipzen A."/>
            <person name="Mereny Z."/>
            <person name="Hegedus B."/>
            <person name="Baldrian P."/>
            <person name="Stursova M."/>
            <person name="Weitz H."/>
            <person name="Taylor A."/>
            <person name="Grigoriev I.V."/>
            <person name="Nagy L.G."/>
            <person name="Martin F."/>
            <person name="Kauserud H."/>
        </authorList>
    </citation>
    <scope>NUCLEOTIDE SEQUENCE</scope>
    <source>
        <strain evidence="1">CBHHK002</strain>
    </source>
</reference>
<accession>A0AAD6Z2V7</accession>
<dbReference type="Proteomes" id="UP001218218">
    <property type="component" value="Unassembled WGS sequence"/>
</dbReference>
<dbReference type="EMBL" id="JARIHO010000099">
    <property type="protein sequence ID" value="KAJ7304789.1"/>
    <property type="molecule type" value="Genomic_DNA"/>
</dbReference>
<proteinExistence type="predicted"/>
<dbReference type="AlphaFoldDB" id="A0AAD6Z2V7"/>
<comment type="caution">
    <text evidence="1">The sequence shown here is derived from an EMBL/GenBank/DDBJ whole genome shotgun (WGS) entry which is preliminary data.</text>
</comment>
<evidence type="ECO:0000313" key="1">
    <source>
        <dbReference type="EMBL" id="KAJ7304789.1"/>
    </source>
</evidence>